<protein>
    <recommendedName>
        <fullName evidence="1">diguanylate cyclase</fullName>
        <ecNumber evidence="1">2.7.7.65</ecNumber>
    </recommendedName>
</protein>
<accession>A0A923HSN3</accession>
<evidence type="ECO:0000256" key="4">
    <source>
        <dbReference type="SAM" id="SignalP"/>
    </source>
</evidence>
<organism evidence="6 7">
    <name type="scientific">Undibacterium nitidum</name>
    <dbReference type="NCBI Taxonomy" id="2762298"/>
    <lineage>
        <taxon>Bacteria</taxon>
        <taxon>Pseudomonadati</taxon>
        <taxon>Pseudomonadota</taxon>
        <taxon>Betaproteobacteria</taxon>
        <taxon>Burkholderiales</taxon>
        <taxon>Oxalobacteraceae</taxon>
        <taxon>Undibacterium</taxon>
    </lineage>
</organism>
<dbReference type="EC" id="2.7.7.65" evidence="1"/>
<dbReference type="PANTHER" id="PTHR45138:SF9">
    <property type="entry name" value="DIGUANYLATE CYCLASE DGCM-RELATED"/>
    <property type="match status" value="1"/>
</dbReference>
<proteinExistence type="predicted"/>
<dbReference type="NCBIfam" id="TIGR00254">
    <property type="entry name" value="GGDEF"/>
    <property type="match status" value="1"/>
</dbReference>
<dbReference type="Proteomes" id="UP000627446">
    <property type="component" value="Unassembled WGS sequence"/>
</dbReference>
<comment type="caution">
    <text evidence="6">The sequence shown here is derived from an EMBL/GenBank/DDBJ whole genome shotgun (WGS) entry which is preliminary data.</text>
</comment>
<reference evidence="6" key="1">
    <citation type="submission" date="2020-08" db="EMBL/GenBank/DDBJ databases">
        <title>Novel species isolated from subtropical streams in China.</title>
        <authorList>
            <person name="Lu H."/>
        </authorList>
    </citation>
    <scope>NUCLEOTIDE SEQUENCE</scope>
    <source>
        <strain evidence="6">LX22W</strain>
    </source>
</reference>
<feature type="chain" id="PRO_5037081312" description="diguanylate cyclase" evidence="4">
    <location>
        <begin position="27"/>
        <end position="686"/>
    </location>
</feature>
<dbReference type="InterPro" id="IPR011990">
    <property type="entry name" value="TPR-like_helical_dom_sf"/>
</dbReference>
<dbReference type="InterPro" id="IPR019734">
    <property type="entry name" value="TPR_rpt"/>
</dbReference>
<dbReference type="CDD" id="cd01949">
    <property type="entry name" value="GGDEF"/>
    <property type="match status" value="1"/>
</dbReference>
<keyword evidence="3" id="KW-0472">Membrane</keyword>
<feature type="transmembrane region" description="Helical" evidence="3">
    <location>
        <begin position="432"/>
        <end position="452"/>
    </location>
</feature>
<dbReference type="RefSeq" id="WP_186917993.1">
    <property type="nucleotide sequence ID" value="NZ_JACOFZ010000014.1"/>
</dbReference>
<evidence type="ECO:0000256" key="2">
    <source>
        <dbReference type="ARBA" id="ARBA00034247"/>
    </source>
</evidence>
<dbReference type="AlphaFoldDB" id="A0A923HSN3"/>
<name>A0A923HSN3_9BURK</name>
<dbReference type="InterPro" id="IPR000160">
    <property type="entry name" value="GGDEF_dom"/>
</dbReference>
<dbReference type="Pfam" id="PF13424">
    <property type="entry name" value="TPR_12"/>
    <property type="match status" value="1"/>
</dbReference>
<keyword evidence="3" id="KW-0812">Transmembrane</keyword>
<keyword evidence="7" id="KW-1185">Reference proteome</keyword>
<dbReference type="SMART" id="SM00028">
    <property type="entry name" value="TPR"/>
    <property type="match status" value="5"/>
</dbReference>
<dbReference type="Pfam" id="PF00990">
    <property type="entry name" value="GGDEF"/>
    <property type="match status" value="1"/>
</dbReference>
<feature type="signal peptide" evidence="4">
    <location>
        <begin position="1"/>
        <end position="26"/>
    </location>
</feature>
<evidence type="ECO:0000313" key="7">
    <source>
        <dbReference type="Proteomes" id="UP000627446"/>
    </source>
</evidence>
<evidence type="ECO:0000313" key="6">
    <source>
        <dbReference type="EMBL" id="MBC3883371.1"/>
    </source>
</evidence>
<dbReference type="PROSITE" id="PS51257">
    <property type="entry name" value="PROKAR_LIPOPROTEIN"/>
    <property type="match status" value="1"/>
</dbReference>
<dbReference type="FunFam" id="3.30.70.270:FF:000001">
    <property type="entry name" value="Diguanylate cyclase domain protein"/>
    <property type="match status" value="1"/>
</dbReference>
<evidence type="ECO:0000256" key="3">
    <source>
        <dbReference type="SAM" id="Phobius"/>
    </source>
</evidence>
<comment type="catalytic activity">
    <reaction evidence="2">
        <text>2 GTP = 3',3'-c-di-GMP + 2 diphosphate</text>
        <dbReference type="Rhea" id="RHEA:24898"/>
        <dbReference type="ChEBI" id="CHEBI:33019"/>
        <dbReference type="ChEBI" id="CHEBI:37565"/>
        <dbReference type="ChEBI" id="CHEBI:58805"/>
        <dbReference type="EC" id="2.7.7.65"/>
    </reaction>
</comment>
<gene>
    <name evidence="6" type="ORF">H8K36_18420</name>
</gene>
<dbReference type="SMART" id="SM00267">
    <property type="entry name" value="GGDEF"/>
    <property type="match status" value="1"/>
</dbReference>
<dbReference type="Gene3D" id="3.30.70.270">
    <property type="match status" value="1"/>
</dbReference>
<dbReference type="InterPro" id="IPR043128">
    <property type="entry name" value="Rev_trsase/Diguanyl_cyclase"/>
</dbReference>
<dbReference type="Gene3D" id="1.25.40.10">
    <property type="entry name" value="Tetratricopeptide repeat domain"/>
    <property type="match status" value="2"/>
</dbReference>
<keyword evidence="4" id="KW-0732">Signal</keyword>
<dbReference type="SUPFAM" id="SSF48452">
    <property type="entry name" value="TPR-like"/>
    <property type="match status" value="1"/>
</dbReference>
<sequence length="686" mass="76809">MSKTGKHLFLSFMLSSALSCAPFALADQSGDAARLEAIQLLLERDNQAALKQLKEFYSTLPADVDYQLRIDTLFELSHAYGDAGDTAQSDASVAQIKDLAQRRNDLETLALLSIADAYTLRDSGKMQAAIAKLDEIARVLKTTKRVEYAIRLEIAYTGLYLSASKFDQALAHNLAALRLTDQLTQHRTLSKIRRLDSLASMYFTMQNPEKSLVVVSEALALTSQVNSPRISANLRQTQAMALAELKRYPEALVAYERSLQSSRDANLPRLEALTLSNIADLYLRTHNFVKAEQVARQALKKATDINDEPAIYNAKANIGFALGGQFKINQAMEYLNPVLAHSREMGDKADIEATVGEIGRMLERAKLYREALEYTREQQKLSDEVFRADRAKTVATLQEQFDADQRQKQIELLARENQIKDADLKNGRLQQIITLLGATVTIFVGIFIYMLYRKVKQTNAKLEEVNQQLEFHSVRDPLTGLHNRRSFLELMKTRGDNIENDRRESDGSNPDCLMILDIDHFKHINDTWGHAAGDAVLVEVAKRLRSAVRDSDQTMRWGGEEFLIYSPRTRPTQLTPMVERVLRSIGSTPVVVGSHTIPVTVSAGYISLPFSGVSEQQCNWEKAMQFADMALYLGKVNGRNRAYGLISLLQPAEVVLPVLDQDFSAAIKNDMVEVVIVHGPKAETLK</sequence>
<dbReference type="InterPro" id="IPR050469">
    <property type="entry name" value="Diguanylate_Cyclase"/>
</dbReference>
<dbReference type="SUPFAM" id="SSF55073">
    <property type="entry name" value="Nucleotide cyclase"/>
    <property type="match status" value="1"/>
</dbReference>
<dbReference type="EMBL" id="JACOFZ010000014">
    <property type="protein sequence ID" value="MBC3883371.1"/>
    <property type="molecule type" value="Genomic_DNA"/>
</dbReference>
<evidence type="ECO:0000256" key="1">
    <source>
        <dbReference type="ARBA" id="ARBA00012528"/>
    </source>
</evidence>
<dbReference type="PANTHER" id="PTHR45138">
    <property type="entry name" value="REGULATORY COMPONENTS OF SENSORY TRANSDUCTION SYSTEM"/>
    <property type="match status" value="1"/>
</dbReference>
<keyword evidence="3" id="KW-1133">Transmembrane helix</keyword>
<dbReference type="InterPro" id="IPR029787">
    <property type="entry name" value="Nucleotide_cyclase"/>
</dbReference>
<feature type="domain" description="GGDEF" evidence="5">
    <location>
        <begin position="509"/>
        <end position="647"/>
    </location>
</feature>
<evidence type="ECO:0000259" key="5">
    <source>
        <dbReference type="PROSITE" id="PS50887"/>
    </source>
</evidence>
<dbReference type="GO" id="GO:0052621">
    <property type="term" value="F:diguanylate cyclase activity"/>
    <property type="evidence" value="ECO:0007669"/>
    <property type="project" value="UniProtKB-EC"/>
</dbReference>
<dbReference type="PROSITE" id="PS50887">
    <property type="entry name" value="GGDEF"/>
    <property type="match status" value="1"/>
</dbReference>